<dbReference type="CDD" id="cd00374">
    <property type="entry name" value="RNase_T2"/>
    <property type="match status" value="1"/>
</dbReference>
<dbReference type="GO" id="GO:0005576">
    <property type="term" value="C:extracellular region"/>
    <property type="evidence" value="ECO:0007669"/>
    <property type="project" value="TreeGrafter"/>
</dbReference>
<evidence type="ECO:0000256" key="1">
    <source>
        <dbReference type="ARBA" id="ARBA00007469"/>
    </source>
</evidence>
<dbReference type="SUPFAM" id="SSF55895">
    <property type="entry name" value="Ribonuclease Rh-like"/>
    <property type="match status" value="1"/>
</dbReference>
<dbReference type="STRING" id="65357.A0A024GFJ3"/>
<dbReference type="OrthoDB" id="435754at2759"/>
<dbReference type="GO" id="GO:0033897">
    <property type="term" value="F:ribonuclease T2 activity"/>
    <property type="evidence" value="ECO:0007669"/>
    <property type="project" value="InterPro"/>
</dbReference>
<dbReference type="Gene3D" id="3.90.730.10">
    <property type="entry name" value="Ribonuclease T2-like"/>
    <property type="match status" value="1"/>
</dbReference>
<comment type="similarity">
    <text evidence="1 2">Belongs to the RNase T2 family.</text>
</comment>
<dbReference type="GO" id="GO:0003723">
    <property type="term" value="F:RNA binding"/>
    <property type="evidence" value="ECO:0007669"/>
    <property type="project" value="InterPro"/>
</dbReference>
<sequence>MNLLLRFVSIIETVAKVEREHVYDPNIYPLQRVPHKDISERYFNAIYPVEVVAPSGSNGEKKDFDLYIFSQSWQPEFCAGFQTVYPGCHDPQPYWKTHMTLHGLWPEYQNGGYPQFCTTEPLDADLIEKAIGFDTLVKYWPDVKIAESAHSYPQFWQHEWSKHGTCSNLNQTAYFQESIDLLKLNVSMTPAVIQQHVGKHLNTTTARAAYSQTGAMDDVALQCRGEALAEIHMCWAKDEQHRPKKRIFCPTHVLKRDTCRSKFVFIRAFA</sequence>
<evidence type="ECO:0000313" key="3">
    <source>
        <dbReference type="EMBL" id="CCI45521.1"/>
    </source>
</evidence>
<organism evidence="3 4">
    <name type="scientific">Albugo candida</name>
    <dbReference type="NCBI Taxonomy" id="65357"/>
    <lineage>
        <taxon>Eukaryota</taxon>
        <taxon>Sar</taxon>
        <taxon>Stramenopiles</taxon>
        <taxon>Oomycota</taxon>
        <taxon>Peronosporomycetes</taxon>
        <taxon>Albuginales</taxon>
        <taxon>Albuginaceae</taxon>
        <taxon>Albugo</taxon>
    </lineage>
</organism>
<dbReference type="InterPro" id="IPR036430">
    <property type="entry name" value="RNase_T2-like_sf"/>
</dbReference>
<dbReference type="Proteomes" id="UP000053237">
    <property type="component" value="Unassembled WGS sequence"/>
</dbReference>
<name>A0A024GFJ3_9STRA</name>
<evidence type="ECO:0000313" key="4">
    <source>
        <dbReference type="Proteomes" id="UP000053237"/>
    </source>
</evidence>
<dbReference type="GO" id="GO:0006401">
    <property type="term" value="P:RNA catabolic process"/>
    <property type="evidence" value="ECO:0007669"/>
    <property type="project" value="TreeGrafter"/>
</dbReference>
<proteinExistence type="inferred from homology"/>
<dbReference type="InterPro" id="IPR001568">
    <property type="entry name" value="RNase_T2-like"/>
</dbReference>
<keyword evidence="4" id="KW-1185">Reference proteome</keyword>
<protein>
    <submittedName>
        <fullName evidence="3">Uncharacterized protein</fullName>
    </submittedName>
</protein>
<dbReference type="InterPro" id="IPR033130">
    <property type="entry name" value="RNase_T2_His_AS_2"/>
</dbReference>
<dbReference type="EMBL" id="CAIX01000100">
    <property type="protein sequence ID" value="CCI45521.1"/>
    <property type="molecule type" value="Genomic_DNA"/>
</dbReference>
<gene>
    <name evidence="3" type="ORF">BN9_064180</name>
</gene>
<comment type="caution">
    <text evidence="3">The sequence shown here is derived from an EMBL/GenBank/DDBJ whole genome shotgun (WGS) entry which is preliminary data.</text>
</comment>
<dbReference type="AlphaFoldDB" id="A0A024GFJ3"/>
<accession>A0A024GFJ3</accession>
<dbReference type="PROSITE" id="PS00531">
    <property type="entry name" value="RNASE_T2_2"/>
    <property type="match status" value="1"/>
</dbReference>
<evidence type="ECO:0000256" key="2">
    <source>
        <dbReference type="RuleBase" id="RU004328"/>
    </source>
</evidence>
<reference evidence="3 4" key="1">
    <citation type="submission" date="2012-05" db="EMBL/GenBank/DDBJ databases">
        <title>Recombination and specialization in a pathogen metapopulation.</title>
        <authorList>
            <person name="Gardiner A."/>
            <person name="Kemen E."/>
            <person name="Schultz-Larsen T."/>
            <person name="MacLean D."/>
            <person name="Van Oosterhout C."/>
            <person name="Jones J.D.G."/>
        </authorList>
    </citation>
    <scope>NUCLEOTIDE SEQUENCE [LARGE SCALE GENOMIC DNA]</scope>
    <source>
        <strain evidence="3 4">Ac Nc2</strain>
    </source>
</reference>
<dbReference type="PANTHER" id="PTHR11240:SF22">
    <property type="entry name" value="RIBONUCLEASE T2"/>
    <property type="match status" value="1"/>
</dbReference>
<dbReference type="PANTHER" id="PTHR11240">
    <property type="entry name" value="RIBONUCLEASE T2"/>
    <property type="match status" value="1"/>
</dbReference>
<dbReference type="Pfam" id="PF00445">
    <property type="entry name" value="Ribonuclease_T2"/>
    <property type="match status" value="1"/>
</dbReference>
<dbReference type="InParanoid" id="A0A024GFJ3"/>